<accession>A0A517VZH7</accession>
<name>A0A517VZH7_9PLAN</name>
<dbReference type="RefSeq" id="WP_144987031.1">
    <property type="nucleotide sequence ID" value="NZ_CP037920.1"/>
</dbReference>
<dbReference type="EMBL" id="CP037920">
    <property type="protein sequence ID" value="QDT98405.1"/>
    <property type="molecule type" value="Genomic_DNA"/>
</dbReference>
<proteinExistence type="predicted"/>
<dbReference type="KEGG" id="gaw:V144x_38910"/>
<dbReference type="AlphaFoldDB" id="A0A517VZH7"/>
<evidence type="ECO:0000313" key="1">
    <source>
        <dbReference type="EMBL" id="QDT98405.1"/>
    </source>
</evidence>
<gene>
    <name evidence="1" type="ORF">V144x_38910</name>
</gene>
<evidence type="ECO:0000313" key="2">
    <source>
        <dbReference type="Proteomes" id="UP000318704"/>
    </source>
</evidence>
<protein>
    <submittedName>
        <fullName evidence="1">Uncharacterized protein</fullName>
    </submittedName>
</protein>
<reference evidence="1 2" key="1">
    <citation type="submission" date="2019-03" db="EMBL/GenBank/DDBJ databases">
        <title>Deep-cultivation of Planctomycetes and their phenomic and genomic characterization uncovers novel biology.</title>
        <authorList>
            <person name="Wiegand S."/>
            <person name="Jogler M."/>
            <person name="Boedeker C."/>
            <person name="Pinto D."/>
            <person name="Vollmers J."/>
            <person name="Rivas-Marin E."/>
            <person name="Kohn T."/>
            <person name="Peeters S.H."/>
            <person name="Heuer A."/>
            <person name="Rast P."/>
            <person name="Oberbeckmann S."/>
            <person name="Bunk B."/>
            <person name="Jeske O."/>
            <person name="Meyerdierks A."/>
            <person name="Storesund J.E."/>
            <person name="Kallscheuer N."/>
            <person name="Luecker S."/>
            <person name="Lage O.M."/>
            <person name="Pohl T."/>
            <person name="Merkel B.J."/>
            <person name="Hornburger P."/>
            <person name="Mueller R.-W."/>
            <person name="Bruemmer F."/>
            <person name="Labrenz M."/>
            <person name="Spormann A.M."/>
            <person name="Op den Camp H."/>
            <person name="Overmann J."/>
            <person name="Amann R."/>
            <person name="Jetten M.S.M."/>
            <person name="Mascher T."/>
            <person name="Medema M.H."/>
            <person name="Devos D.P."/>
            <person name="Kaster A.-K."/>
            <person name="Ovreas L."/>
            <person name="Rohde M."/>
            <person name="Galperin M.Y."/>
            <person name="Jogler C."/>
        </authorList>
    </citation>
    <scope>NUCLEOTIDE SEQUENCE [LARGE SCALE GENOMIC DNA]</scope>
    <source>
        <strain evidence="1 2">V144</strain>
    </source>
</reference>
<sequence>MNTTEFQQALSNIVSQFQKADYDARHLLLDLTDKIREIGDQIPDSVPKHLSSEWESICAEVDEVQPIFKSQRKTSILFDRQGMGQPGVQRAKNLITRIVALSQSVEKLENERHPPV</sequence>
<organism evidence="1 2">
    <name type="scientific">Gimesia aquarii</name>
    <dbReference type="NCBI Taxonomy" id="2527964"/>
    <lineage>
        <taxon>Bacteria</taxon>
        <taxon>Pseudomonadati</taxon>
        <taxon>Planctomycetota</taxon>
        <taxon>Planctomycetia</taxon>
        <taxon>Planctomycetales</taxon>
        <taxon>Planctomycetaceae</taxon>
        <taxon>Gimesia</taxon>
    </lineage>
</organism>
<dbReference type="Proteomes" id="UP000318704">
    <property type="component" value="Chromosome"/>
</dbReference>